<dbReference type="EMBL" id="BMGT01000002">
    <property type="protein sequence ID" value="GGG75126.1"/>
    <property type="molecule type" value="Genomic_DNA"/>
</dbReference>
<gene>
    <name evidence="2" type="ORF">GCM10011585_17380</name>
</gene>
<evidence type="ECO:0000313" key="3">
    <source>
        <dbReference type="Proteomes" id="UP000647241"/>
    </source>
</evidence>
<feature type="signal peptide" evidence="1">
    <location>
        <begin position="1"/>
        <end position="21"/>
    </location>
</feature>
<evidence type="ECO:0008006" key="4">
    <source>
        <dbReference type="Google" id="ProtNLM"/>
    </source>
</evidence>
<evidence type="ECO:0000256" key="1">
    <source>
        <dbReference type="SAM" id="SignalP"/>
    </source>
</evidence>
<protein>
    <recommendedName>
        <fullName evidence="4">Secreted protein with PEP-CTERM sorting signal</fullName>
    </recommendedName>
</protein>
<reference evidence="2" key="1">
    <citation type="journal article" date="2014" name="Int. J. Syst. Evol. Microbiol.">
        <title>Complete genome sequence of Corynebacterium casei LMG S-19264T (=DSM 44701T), isolated from a smear-ripened cheese.</title>
        <authorList>
            <consortium name="US DOE Joint Genome Institute (JGI-PGF)"/>
            <person name="Walter F."/>
            <person name="Albersmeier A."/>
            <person name="Kalinowski J."/>
            <person name="Ruckert C."/>
        </authorList>
    </citation>
    <scope>NUCLEOTIDE SEQUENCE</scope>
    <source>
        <strain evidence="2">CGMCC 1.12997</strain>
    </source>
</reference>
<dbReference type="Proteomes" id="UP000647241">
    <property type="component" value="Unassembled WGS sequence"/>
</dbReference>
<accession>A0A917HDJ0</accession>
<organism evidence="2 3">
    <name type="scientific">Edaphobacter dinghuensis</name>
    <dbReference type="NCBI Taxonomy" id="1560005"/>
    <lineage>
        <taxon>Bacteria</taxon>
        <taxon>Pseudomonadati</taxon>
        <taxon>Acidobacteriota</taxon>
        <taxon>Terriglobia</taxon>
        <taxon>Terriglobales</taxon>
        <taxon>Acidobacteriaceae</taxon>
        <taxon>Edaphobacter</taxon>
    </lineage>
</organism>
<name>A0A917HDJ0_9BACT</name>
<dbReference type="RefSeq" id="WP_188553760.1">
    <property type="nucleotide sequence ID" value="NZ_BMGT01000002.1"/>
</dbReference>
<sequence>MNIKLIAGMIFGLICGSFANATPIQYIFTSNDFFTLNGISYAGTYHEFDPGPVLTVTIYADTDNVTTSGDFYTDIPGSDFIVNRSGIGVVSYNGVNLATLIGPAEFVVDPSGTAYLSNIDPLGGAFFGVETGPYDAVSNFSNFTFPQVYPEDFYTSVGLLHITGFEDGETFQAKLSDASPVSEPMSIVFLSTGVVGLMVLRRRRVAAI</sequence>
<proteinExistence type="predicted"/>
<evidence type="ECO:0000313" key="2">
    <source>
        <dbReference type="EMBL" id="GGG75126.1"/>
    </source>
</evidence>
<dbReference type="AlphaFoldDB" id="A0A917HDJ0"/>
<reference evidence="2" key="2">
    <citation type="submission" date="2020-09" db="EMBL/GenBank/DDBJ databases">
        <authorList>
            <person name="Sun Q."/>
            <person name="Zhou Y."/>
        </authorList>
    </citation>
    <scope>NUCLEOTIDE SEQUENCE</scope>
    <source>
        <strain evidence="2">CGMCC 1.12997</strain>
    </source>
</reference>
<comment type="caution">
    <text evidence="2">The sequence shown here is derived from an EMBL/GenBank/DDBJ whole genome shotgun (WGS) entry which is preliminary data.</text>
</comment>
<keyword evidence="1" id="KW-0732">Signal</keyword>
<feature type="chain" id="PRO_5036710763" description="Secreted protein with PEP-CTERM sorting signal" evidence="1">
    <location>
        <begin position="22"/>
        <end position="208"/>
    </location>
</feature>
<keyword evidence="3" id="KW-1185">Reference proteome</keyword>